<name>A0A9W2UWT9_PANPR</name>
<sequence>MGNTEVLNLQVTAAGGHGPCTEKIAPRRHVPTGSPAKRTRNTGLFIQRAPRTTLFAVPTQTNGILPAVLQQQLVQQSSVKRKRRKLLASSPPAEGPALPPPRPRGSLALTARGPCTPGPEPHRGPDPVPAVPAASGRPRGRRRPGQGEGRPRPAGPWGGRTPPPGPAAFPPSPFEQLPPAFLPRPAPAPSRGRTAAATPVPGSAPGLGRAGPQAPPRRCRGPKRRVAAGRGRCRLGEGAQPGLVGAPLAATFTRLARIPPQRRRPPPSWRRREKRERPGSLSRAQSAGSGSGRGITLLTERRAHRKKRAAG</sequence>
<dbReference type="GeneID" id="109265490"/>
<feature type="compositionally biased region" description="Pro residues" evidence="1">
    <location>
        <begin position="93"/>
        <end position="103"/>
    </location>
</feature>
<feature type="compositionally biased region" description="Pro residues" evidence="1">
    <location>
        <begin position="161"/>
        <end position="173"/>
    </location>
</feature>
<evidence type="ECO:0000313" key="3">
    <source>
        <dbReference type="RefSeq" id="XP_053750852.1"/>
    </source>
</evidence>
<dbReference type="RefSeq" id="XP_053750852.1">
    <property type="nucleotide sequence ID" value="XM_053894877.1"/>
</dbReference>
<keyword evidence="2" id="KW-1185">Reference proteome</keyword>
<reference evidence="3" key="1">
    <citation type="submission" date="2025-08" db="UniProtKB">
        <authorList>
            <consortium name="RefSeq"/>
        </authorList>
    </citation>
    <scope>IDENTIFICATION</scope>
    <source>
        <tissue evidence="3">Whole blood</tissue>
    </source>
</reference>
<protein>
    <submittedName>
        <fullName evidence="3">Basic proline-rich protein-like</fullName>
    </submittedName>
</protein>
<dbReference type="Proteomes" id="UP001165780">
    <property type="component" value="Unplaced"/>
</dbReference>
<accession>A0A9W2UWT9</accession>
<proteinExistence type="predicted"/>
<feature type="compositionally biased region" description="Basic residues" evidence="1">
    <location>
        <begin position="217"/>
        <end position="233"/>
    </location>
</feature>
<dbReference type="AlphaFoldDB" id="A0A9W2UWT9"/>
<evidence type="ECO:0000256" key="1">
    <source>
        <dbReference type="SAM" id="MobiDB-lite"/>
    </source>
</evidence>
<feature type="compositionally biased region" description="Low complexity" evidence="1">
    <location>
        <begin position="279"/>
        <end position="288"/>
    </location>
</feature>
<gene>
    <name evidence="3" type="primary">LOC109265490</name>
</gene>
<feature type="compositionally biased region" description="Basic residues" evidence="1">
    <location>
        <begin position="260"/>
        <end position="274"/>
    </location>
</feature>
<feature type="region of interest" description="Disordered" evidence="1">
    <location>
        <begin position="76"/>
        <end position="311"/>
    </location>
</feature>
<evidence type="ECO:0000313" key="2">
    <source>
        <dbReference type="Proteomes" id="UP001165780"/>
    </source>
</evidence>
<feature type="compositionally biased region" description="Basic residues" evidence="1">
    <location>
        <begin position="302"/>
        <end position="311"/>
    </location>
</feature>
<organism evidence="2 3">
    <name type="scientific">Panthera pardus</name>
    <name type="common">Leopard</name>
    <name type="synonym">Felis pardus</name>
    <dbReference type="NCBI Taxonomy" id="9691"/>
    <lineage>
        <taxon>Eukaryota</taxon>
        <taxon>Metazoa</taxon>
        <taxon>Chordata</taxon>
        <taxon>Craniata</taxon>
        <taxon>Vertebrata</taxon>
        <taxon>Euteleostomi</taxon>
        <taxon>Mammalia</taxon>
        <taxon>Eutheria</taxon>
        <taxon>Laurasiatheria</taxon>
        <taxon>Carnivora</taxon>
        <taxon>Feliformia</taxon>
        <taxon>Felidae</taxon>
        <taxon>Pantherinae</taxon>
        <taxon>Panthera</taxon>
    </lineage>
</organism>